<protein>
    <submittedName>
        <fullName evidence="2">Uncharacterized protein</fullName>
    </submittedName>
</protein>
<accession>A0A9D3VX68</accession>
<name>A0A9D3VX68_9ROSI</name>
<evidence type="ECO:0000313" key="2">
    <source>
        <dbReference type="EMBL" id="KAH1098096.1"/>
    </source>
</evidence>
<dbReference type="EMBL" id="JAIQCV010000005">
    <property type="protein sequence ID" value="KAH1098096.1"/>
    <property type="molecule type" value="Genomic_DNA"/>
</dbReference>
<evidence type="ECO:0000313" key="3">
    <source>
        <dbReference type="Proteomes" id="UP000828251"/>
    </source>
</evidence>
<feature type="compositionally biased region" description="Acidic residues" evidence="1">
    <location>
        <begin position="44"/>
        <end position="61"/>
    </location>
</feature>
<proteinExistence type="predicted"/>
<comment type="caution">
    <text evidence="2">The sequence shown here is derived from an EMBL/GenBank/DDBJ whole genome shotgun (WGS) entry which is preliminary data.</text>
</comment>
<reference evidence="2 3" key="1">
    <citation type="journal article" date="2021" name="Plant Biotechnol. J.">
        <title>Multi-omics assisted identification of the key and species-specific regulatory components of drought-tolerant mechanisms in Gossypium stocksii.</title>
        <authorList>
            <person name="Yu D."/>
            <person name="Ke L."/>
            <person name="Zhang D."/>
            <person name="Wu Y."/>
            <person name="Sun Y."/>
            <person name="Mei J."/>
            <person name="Sun J."/>
            <person name="Sun Y."/>
        </authorList>
    </citation>
    <scope>NUCLEOTIDE SEQUENCE [LARGE SCALE GENOMIC DNA]</scope>
    <source>
        <strain evidence="3">cv. E1</strain>
        <tissue evidence="2">Leaf</tissue>
    </source>
</reference>
<dbReference type="AlphaFoldDB" id="A0A9D3VX68"/>
<organism evidence="2 3">
    <name type="scientific">Gossypium stocksii</name>
    <dbReference type="NCBI Taxonomy" id="47602"/>
    <lineage>
        <taxon>Eukaryota</taxon>
        <taxon>Viridiplantae</taxon>
        <taxon>Streptophyta</taxon>
        <taxon>Embryophyta</taxon>
        <taxon>Tracheophyta</taxon>
        <taxon>Spermatophyta</taxon>
        <taxon>Magnoliopsida</taxon>
        <taxon>eudicotyledons</taxon>
        <taxon>Gunneridae</taxon>
        <taxon>Pentapetalae</taxon>
        <taxon>rosids</taxon>
        <taxon>malvids</taxon>
        <taxon>Malvales</taxon>
        <taxon>Malvaceae</taxon>
        <taxon>Malvoideae</taxon>
        <taxon>Gossypium</taxon>
    </lineage>
</organism>
<evidence type="ECO:0000256" key="1">
    <source>
        <dbReference type="SAM" id="MobiDB-lite"/>
    </source>
</evidence>
<keyword evidence="3" id="KW-1185">Reference proteome</keyword>
<dbReference type="Proteomes" id="UP000828251">
    <property type="component" value="Unassembled WGS sequence"/>
</dbReference>
<feature type="region of interest" description="Disordered" evidence="1">
    <location>
        <begin position="35"/>
        <end position="63"/>
    </location>
</feature>
<sequence length="122" mass="13513">MELVEDDDVETMIALYCSSGNVELVELSIELADAEPGEDFSNPDLDEVSNDIDEEGPDGDDNVYTFPLGNSTRGIVIRNDPLAYMLSVDPDAAYAFEFLEYLDIIPCYKLTTDFKSEELVVG</sequence>
<gene>
    <name evidence="2" type="ORF">J1N35_015017</name>
</gene>